<dbReference type="PANTHER" id="PTHR42736:SF1">
    <property type="entry name" value="PROTEIN-GLUTAMINE GAMMA-GLUTAMYLTRANSFERASE"/>
    <property type="match status" value="1"/>
</dbReference>
<dbReference type="InterPro" id="IPR002931">
    <property type="entry name" value="Transglutaminase-like"/>
</dbReference>
<dbReference type="Pfam" id="PF11992">
    <property type="entry name" value="TgpA_N"/>
    <property type="match status" value="1"/>
</dbReference>
<keyword evidence="2" id="KW-0472">Membrane</keyword>
<keyword evidence="2" id="KW-1133">Transmembrane helix</keyword>
<dbReference type="Gene3D" id="3.10.620.30">
    <property type="match status" value="1"/>
</dbReference>
<dbReference type="Proteomes" id="UP001597483">
    <property type="component" value="Unassembled WGS sequence"/>
</dbReference>
<comment type="caution">
    <text evidence="4">The sequence shown here is derived from an EMBL/GenBank/DDBJ whole genome shotgun (WGS) entry which is preliminary data.</text>
</comment>
<keyword evidence="2" id="KW-0812">Transmembrane</keyword>
<name>A0ABW5H326_9PSEU</name>
<feature type="transmembrane region" description="Helical" evidence="2">
    <location>
        <begin position="194"/>
        <end position="214"/>
    </location>
</feature>
<feature type="transmembrane region" description="Helical" evidence="2">
    <location>
        <begin position="122"/>
        <end position="138"/>
    </location>
</feature>
<dbReference type="InterPro" id="IPR021878">
    <property type="entry name" value="TgpA_N"/>
</dbReference>
<feature type="domain" description="Transglutaminase-like" evidence="3">
    <location>
        <begin position="429"/>
        <end position="498"/>
    </location>
</feature>
<feature type="transmembrane region" description="Helical" evidence="2">
    <location>
        <begin position="557"/>
        <end position="576"/>
    </location>
</feature>
<gene>
    <name evidence="4" type="ORF">ACFSVL_09585</name>
</gene>
<organism evidence="4 5">
    <name type="scientific">Amycolatopsis silviterrae</name>
    <dbReference type="NCBI Taxonomy" id="1656914"/>
    <lineage>
        <taxon>Bacteria</taxon>
        <taxon>Bacillati</taxon>
        <taxon>Actinomycetota</taxon>
        <taxon>Actinomycetes</taxon>
        <taxon>Pseudonocardiales</taxon>
        <taxon>Pseudonocardiaceae</taxon>
        <taxon>Amycolatopsis</taxon>
    </lineage>
</organism>
<dbReference type="PANTHER" id="PTHR42736">
    <property type="entry name" value="PROTEIN-GLUTAMINE GAMMA-GLUTAMYLTRANSFERASE"/>
    <property type="match status" value="1"/>
</dbReference>
<evidence type="ECO:0000256" key="2">
    <source>
        <dbReference type="SAM" id="Phobius"/>
    </source>
</evidence>
<proteinExistence type="predicted"/>
<feature type="transmembrane region" description="Helical" evidence="2">
    <location>
        <begin position="40"/>
        <end position="63"/>
    </location>
</feature>
<keyword evidence="5" id="KW-1185">Reference proteome</keyword>
<dbReference type="InterPro" id="IPR052901">
    <property type="entry name" value="Bact_TGase-like"/>
</dbReference>
<dbReference type="RefSeq" id="WP_378302551.1">
    <property type="nucleotide sequence ID" value="NZ_JBHUKS010000006.1"/>
</dbReference>
<dbReference type="SUPFAM" id="SSF54001">
    <property type="entry name" value="Cysteine proteinases"/>
    <property type="match status" value="1"/>
</dbReference>
<accession>A0ABW5H326</accession>
<feature type="region of interest" description="Disordered" evidence="1">
    <location>
        <begin position="522"/>
        <end position="547"/>
    </location>
</feature>
<dbReference type="EMBL" id="JBHUKS010000006">
    <property type="protein sequence ID" value="MFD2467643.1"/>
    <property type="molecule type" value="Genomic_DNA"/>
</dbReference>
<protein>
    <submittedName>
        <fullName evidence="4">TransglutaminaseTgpA domain-containing protein</fullName>
    </submittedName>
</protein>
<evidence type="ECO:0000256" key="1">
    <source>
        <dbReference type="SAM" id="MobiDB-lite"/>
    </source>
</evidence>
<dbReference type="InterPro" id="IPR038765">
    <property type="entry name" value="Papain-like_cys_pep_sf"/>
</dbReference>
<evidence type="ECO:0000313" key="4">
    <source>
        <dbReference type="EMBL" id="MFD2467643.1"/>
    </source>
</evidence>
<reference evidence="5" key="1">
    <citation type="journal article" date="2019" name="Int. J. Syst. Evol. Microbiol.">
        <title>The Global Catalogue of Microorganisms (GCM) 10K type strain sequencing project: providing services to taxonomists for standard genome sequencing and annotation.</title>
        <authorList>
            <consortium name="The Broad Institute Genomics Platform"/>
            <consortium name="The Broad Institute Genome Sequencing Center for Infectious Disease"/>
            <person name="Wu L."/>
            <person name="Ma J."/>
        </authorList>
    </citation>
    <scope>NUCLEOTIDE SEQUENCE [LARGE SCALE GENOMIC DNA]</scope>
    <source>
        <strain evidence="5">CGMCC 4.7641</strain>
    </source>
</reference>
<feature type="transmembrane region" description="Helical" evidence="2">
    <location>
        <begin position="168"/>
        <end position="187"/>
    </location>
</feature>
<feature type="compositionally biased region" description="Basic and acidic residues" evidence="1">
    <location>
        <begin position="530"/>
        <end position="539"/>
    </location>
</feature>
<dbReference type="Pfam" id="PF01841">
    <property type="entry name" value="Transglut_core"/>
    <property type="match status" value="1"/>
</dbReference>
<sequence>MSAYAGSNRHRHSRLPTTLLLLATGLAGMGWVPVFGAGPLALPIGVTLVVCFAVAELCAAVSALAPWRPVLALAAGLLALGELEFGPDLPGPRMLGGLLDGVVQSWQLTLQSTWPARPDPELLLFVPLAVLFASVLGVELLRRPAVALLPGLAVLGLSQAYVALSGPVATVSGLAYVVVAGALLAATRRQGSRAVLLVPTAVLAVAVSVGITAFDQGAQPPLALQHEAVPLPPMRVEDPLGQIAERLTHPAAPVFSYSGASQVDRWRIAVLEDFDGVTWRAGDGYRRLGASLGEARHHARITVPASTDGPWLPSQAEPAAVTGIAPLVDPGTGVLLLPGRTGPVSYDLGWREPAPAALLDAGIDPAAVTGGLGQVPPGVAELARTATGGLRPSFRSALQLERYFSEHYRLATGPRLPTGSGWAQLRTFLFGAKAGTSEQFAAAYVALARVTGIPARIAVGFHAPASGSGPVTVHNGDVLAWPEVAVAGVGWVPLDPAGAATSGAGQQPAGALAQVTARARAELPPPPQLHDPDTPKDDPAAGEAAAEGPAFPFPPQWLLAGAVGLSMLLVAAIPLLRTLRTARRRRRTGADGVVAAWREARDLLRARGIAVPPGATVREMTGLLPSTADRSAAEGLEWLARQVDTALWSGADTDDRAVEQAWTAVRALRKGLAGEPWRVRLRASFEVRSLLPVPA</sequence>
<evidence type="ECO:0000313" key="5">
    <source>
        <dbReference type="Proteomes" id="UP001597483"/>
    </source>
</evidence>
<evidence type="ECO:0000259" key="3">
    <source>
        <dbReference type="SMART" id="SM00460"/>
    </source>
</evidence>
<dbReference type="SMART" id="SM00460">
    <property type="entry name" value="TGc"/>
    <property type="match status" value="1"/>
</dbReference>